<feature type="binding site" evidence="5">
    <location>
        <position position="14"/>
    </location>
    <ligand>
        <name>FAD</name>
        <dbReference type="ChEBI" id="CHEBI:57692"/>
    </ligand>
</feature>
<evidence type="ECO:0000256" key="1">
    <source>
        <dbReference type="ARBA" id="ARBA00001974"/>
    </source>
</evidence>
<dbReference type="Gene3D" id="3.50.50.60">
    <property type="entry name" value="FAD/NAD(P)-binding domain"/>
    <property type="match status" value="1"/>
</dbReference>
<evidence type="ECO:0000256" key="6">
    <source>
        <dbReference type="RuleBase" id="RU362067"/>
    </source>
</evidence>
<comment type="catalytic activity">
    <reaction evidence="4">
        <text>a secondary aliphatic amine + O2 + H2O = a primary amine + an aldehyde + H2O2</text>
        <dbReference type="Rhea" id="RHEA:26414"/>
        <dbReference type="ChEBI" id="CHEBI:15377"/>
        <dbReference type="ChEBI" id="CHEBI:15379"/>
        <dbReference type="ChEBI" id="CHEBI:16240"/>
        <dbReference type="ChEBI" id="CHEBI:17478"/>
        <dbReference type="ChEBI" id="CHEBI:58855"/>
        <dbReference type="ChEBI" id="CHEBI:65296"/>
        <dbReference type="EC" id="1.4.3.4"/>
    </reaction>
</comment>
<evidence type="ECO:0000256" key="5">
    <source>
        <dbReference type="PIRSR" id="PIRSR601613-1"/>
    </source>
</evidence>
<dbReference type="GO" id="GO:0097621">
    <property type="term" value="F:monoamine oxidase activity"/>
    <property type="evidence" value="ECO:0007669"/>
    <property type="project" value="UniProtKB-EC"/>
</dbReference>
<dbReference type="PANTHER" id="PTHR43563:SF14">
    <property type="entry name" value="AMINE OXIDASE"/>
    <property type="match status" value="1"/>
</dbReference>
<protein>
    <recommendedName>
        <fullName evidence="6">Amine oxidase</fullName>
        <ecNumber evidence="6">1.4.3.-</ecNumber>
    </recommendedName>
</protein>
<organism evidence="8 9">
    <name type="scientific">Paraphoma chrysanthemicola</name>
    <dbReference type="NCBI Taxonomy" id="798071"/>
    <lineage>
        <taxon>Eukaryota</taxon>
        <taxon>Fungi</taxon>
        <taxon>Dikarya</taxon>
        <taxon>Ascomycota</taxon>
        <taxon>Pezizomycotina</taxon>
        <taxon>Dothideomycetes</taxon>
        <taxon>Pleosporomycetidae</taxon>
        <taxon>Pleosporales</taxon>
        <taxon>Pleosporineae</taxon>
        <taxon>Phaeosphaeriaceae</taxon>
        <taxon>Paraphoma</taxon>
    </lineage>
</organism>
<dbReference type="PANTHER" id="PTHR43563">
    <property type="entry name" value="AMINE OXIDASE"/>
    <property type="match status" value="1"/>
</dbReference>
<feature type="binding site" evidence="5">
    <location>
        <position position="351"/>
    </location>
    <ligand>
        <name>substrate</name>
    </ligand>
</feature>
<accession>A0A8K0RHN1</accession>
<evidence type="ECO:0000313" key="9">
    <source>
        <dbReference type="Proteomes" id="UP000813461"/>
    </source>
</evidence>
<dbReference type="InterPro" id="IPR001613">
    <property type="entry name" value="Flavin_amine_oxidase"/>
</dbReference>
<keyword evidence="6" id="KW-0285">Flavoprotein</keyword>
<feature type="domain" description="Amine oxidase" evidence="7">
    <location>
        <begin position="13"/>
        <end position="466"/>
    </location>
</feature>
<comment type="cofactor">
    <cofactor evidence="1 6">
        <name>FAD</name>
        <dbReference type="ChEBI" id="CHEBI:57692"/>
    </cofactor>
</comment>
<dbReference type="EC" id="1.4.3.-" evidence="6"/>
<feature type="binding site" evidence="5">
    <location>
        <position position="443"/>
    </location>
    <ligand>
        <name>FAD</name>
        <dbReference type="ChEBI" id="CHEBI:57692"/>
    </ligand>
</feature>
<sequence length="476" mass="51887">MVNVDVAIIGAGFSGLQAALDVQNAGFSVAVIEAQNYIGGKSLTRDLSSSSGIVELGPTWINNVTQPRVQALVDKYGLETAEQYLGGLSILYTPNGVAHSSKYGDFPTDVPLEELAKLQELSNVTDTESQKFDLENPGNWIGGEPPSIADVSFEDYMLSQGIEPGSFGHTQLTAASRALYGLDPSQIGMHFHLDYLKQGQGWLSLTSDHIEGAQYLKINEGVSKITQRMAEELPEDALFLESPVTQIVQENTGVTLHTKNNLEVKARKLVLTAPSHTYTNIDFIPALPRSKRELATRTTRGRYAKTVLTYRSPWWREAGLLGVFSSVNRGPFTTSWDNTRPEQNVSALALFSCGKEYDTLFSRKTTLERQKAMLDYLAEIVGSAIGKNVTDKAYDVVEYLEQEWYEKPYIEGAPVAAMGPGDYVQLAPVLTKVVGHIHFAGTETASIWKGYLEGAVQAGERAAKEVVGALKGNAAA</sequence>
<dbReference type="InterPro" id="IPR036188">
    <property type="entry name" value="FAD/NAD-bd_sf"/>
</dbReference>
<keyword evidence="6" id="KW-0274">FAD</keyword>
<feature type="binding site" evidence="5">
    <location>
        <position position="244"/>
    </location>
    <ligand>
        <name>FAD</name>
        <dbReference type="ChEBI" id="CHEBI:57692"/>
    </ligand>
</feature>
<evidence type="ECO:0000256" key="4">
    <source>
        <dbReference type="ARBA" id="ARBA00048448"/>
    </source>
</evidence>
<gene>
    <name evidence="8" type="ORF">FB567DRAFT_174764</name>
</gene>
<name>A0A8K0RHN1_9PLEO</name>
<keyword evidence="3 6" id="KW-0560">Oxidoreductase</keyword>
<dbReference type="SUPFAM" id="SSF51905">
    <property type="entry name" value="FAD/NAD(P)-binding domain"/>
    <property type="match status" value="1"/>
</dbReference>
<dbReference type="Gene3D" id="3.90.660.10">
    <property type="match status" value="1"/>
</dbReference>
<evidence type="ECO:0000313" key="8">
    <source>
        <dbReference type="EMBL" id="KAH7093476.1"/>
    </source>
</evidence>
<dbReference type="InterPro" id="IPR050703">
    <property type="entry name" value="Flavin_MAO"/>
</dbReference>
<dbReference type="SUPFAM" id="SSF54373">
    <property type="entry name" value="FAD-linked reductases, C-terminal domain"/>
    <property type="match status" value="1"/>
</dbReference>
<comment type="similarity">
    <text evidence="2 6">Belongs to the flavin monoamine oxidase family.</text>
</comment>
<dbReference type="InterPro" id="IPR002937">
    <property type="entry name" value="Amino_oxidase"/>
</dbReference>
<dbReference type="AlphaFoldDB" id="A0A8K0RHN1"/>
<evidence type="ECO:0000256" key="2">
    <source>
        <dbReference type="ARBA" id="ARBA00005995"/>
    </source>
</evidence>
<dbReference type="Pfam" id="PF01593">
    <property type="entry name" value="Amino_oxidase"/>
    <property type="match status" value="1"/>
</dbReference>
<dbReference type="OrthoDB" id="7777654at2759"/>
<proteinExistence type="inferred from homology"/>
<comment type="caution">
    <text evidence="8">The sequence shown here is derived from an EMBL/GenBank/DDBJ whole genome shotgun (WGS) entry which is preliminary data.</text>
</comment>
<dbReference type="Gene3D" id="1.10.405.10">
    <property type="entry name" value="Guanine Nucleotide Dissociation Inhibitor, domain 1"/>
    <property type="match status" value="1"/>
</dbReference>
<reference evidence="8" key="1">
    <citation type="journal article" date="2021" name="Nat. Commun.">
        <title>Genetic determinants of endophytism in the Arabidopsis root mycobiome.</title>
        <authorList>
            <person name="Mesny F."/>
            <person name="Miyauchi S."/>
            <person name="Thiergart T."/>
            <person name="Pickel B."/>
            <person name="Atanasova L."/>
            <person name="Karlsson M."/>
            <person name="Huettel B."/>
            <person name="Barry K.W."/>
            <person name="Haridas S."/>
            <person name="Chen C."/>
            <person name="Bauer D."/>
            <person name="Andreopoulos W."/>
            <person name="Pangilinan J."/>
            <person name="LaButti K."/>
            <person name="Riley R."/>
            <person name="Lipzen A."/>
            <person name="Clum A."/>
            <person name="Drula E."/>
            <person name="Henrissat B."/>
            <person name="Kohler A."/>
            <person name="Grigoriev I.V."/>
            <person name="Martin F.M."/>
            <person name="Hacquard S."/>
        </authorList>
    </citation>
    <scope>NUCLEOTIDE SEQUENCE</scope>
    <source>
        <strain evidence="8">MPI-SDFR-AT-0120</strain>
    </source>
</reference>
<evidence type="ECO:0000259" key="7">
    <source>
        <dbReference type="Pfam" id="PF01593"/>
    </source>
</evidence>
<keyword evidence="9" id="KW-1185">Reference proteome</keyword>
<evidence type="ECO:0000256" key="3">
    <source>
        <dbReference type="ARBA" id="ARBA00023002"/>
    </source>
</evidence>
<dbReference type="Proteomes" id="UP000813461">
    <property type="component" value="Unassembled WGS sequence"/>
</dbReference>
<dbReference type="EMBL" id="JAGMVJ010000002">
    <property type="protein sequence ID" value="KAH7093476.1"/>
    <property type="molecule type" value="Genomic_DNA"/>
</dbReference>
<dbReference type="PRINTS" id="PR00757">
    <property type="entry name" value="AMINEOXDASEF"/>
</dbReference>
<feature type="binding site" evidence="5">
    <location>
        <begin position="33"/>
        <end position="34"/>
    </location>
    <ligand>
        <name>FAD</name>
        <dbReference type="ChEBI" id="CHEBI:57692"/>
    </ligand>
</feature>